<dbReference type="AlphaFoldDB" id="A0A371P3U6"/>
<name>A0A371P3U6_9ACTN</name>
<organism evidence="1 2">
    <name type="scientific">Aeromicrobium endophyticum</name>
    <dbReference type="NCBI Taxonomy" id="2292704"/>
    <lineage>
        <taxon>Bacteria</taxon>
        <taxon>Bacillati</taxon>
        <taxon>Actinomycetota</taxon>
        <taxon>Actinomycetes</taxon>
        <taxon>Propionibacteriales</taxon>
        <taxon>Nocardioidaceae</taxon>
        <taxon>Aeromicrobium</taxon>
    </lineage>
</organism>
<dbReference type="Proteomes" id="UP000265581">
    <property type="component" value="Unassembled WGS sequence"/>
</dbReference>
<keyword evidence="2" id="KW-1185">Reference proteome</keyword>
<accession>A0A371P3U6</accession>
<dbReference type="OrthoDB" id="4373027at2"/>
<dbReference type="EMBL" id="QUBR01000002">
    <property type="protein sequence ID" value="REK70595.1"/>
    <property type="molecule type" value="Genomic_DNA"/>
</dbReference>
<reference evidence="1 2" key="1">
    <citation type="submission" date="2018-08" db="EMBL/GenBank/DDBJ databases">
        <title>Aeromicrobium sp. M2KJ-4, whole genome shotgun sequence.</title>
        <authorList>
            <person name="Tuo L."/>
        </authorList>
    </citation>
    <scope>NUCLEOTIDE SEQUENCE [LARGE SCALE GENOMIC DNA]</scope>
    <source>
        <strain evidence="1 2">M2KJ-4</strain>
    </source>
</reference>
<evidence type="ECO:0000313" key="2">
    <source>
        <dbReference type="Proteomes" id="UP000265581"/>
    </source>
</evidence>
<evidence type="ECO:0000313" key="1">
    <source>
        <dbReference type="EMBL" id="REK70595.1"/>
    </source>
</evidence>
<proteinExistence type="predicted"/>
<comment type="caution">
    <text evidence="1">The sequence shown here is derived from an EMBL/GenBank/DDBJ whole genome shotgun (WGS) entry which is preliminary data.</text>
</comment>
<sequence length="146" mass="16238">MTDDVPPLLPPDELPPTRAVSDLDRFWRSLKGRWGFSRPQLWCVVFGPLGEWTSIFLKIEDCPEQPDAATVVNLVDVLTTVVVDSVPGGSVAMMYARPGPDDRRADDREWARELDGAGRRAPIDVWPVFLANDERVRIAAPDDLAA</sequence>
<protein>
    <submittedName>
        <fullName evidence="1">Uncharacterized protein</fullName>
    </submittedName>
</protein>
<dbReference type="RefSeq" id="WP_119705182.1">
    <property type="nucleotide sequence ID" value="NZ_JBHSOI010000002.1"/>
</dbReference>
<gene>
    <name evidence="1" type="ORF">DX116_15865</name>
</gene>